<evidence type="ECO:0000256" key="4">
    <source>
        <dbReference type="ARBA" id="ARBA00022475"/>
    </source>
</evidence>
<evidence type="ECO:0000256" key="7">
    <source>
        <dbReference type="ARBA" id="ARBA00022692"/>
    </source>
</evidence>
<dbReference type="GO" id="GO:0005890">
    <property type="term" value="C:sodium:potassium-exchanging ATPase complex"/>
    <property type="evidence" value="ECO:0007669"/>
    <property type="project" value="InterPro"/>
</dbReference>
<evidence type="ECO:0000256" key="1">
    <source>
        <dbReference type="ARBA" id="ARBA00004401"/>
    </source>
</evidence>
<keyword evidence="15" id="KW-0325">Glycoprotein</keyword>
<evidence type="ECO:0000256" key="11">
    <source>
        <dbReference type="ARBA" id="ARBA00023053"/>
    </source>
</evidence>
<evidence type="ECO:0000256" key="13">
    <source>
        <dbReference type="ARBA" id="ARBA00023136"/>
    </source>
</evidence>
<keyword evidence="7 18" id="KW-0812">Transmembrane</keyword>
<evidence type="ECO:0000256" key="12">
    <source>
        <dbReference type="ARBA" id="ARBA00023065"/>
    </source>
</evidence>
<keyword evidence="5" id="KW-0633">Potassium transport</keyword>
<keyword evidence="3" id="KW-0813">Transport</keyword>
<evidence type="ECO:0000256" key="18">
    <source>
        <dbReference type="SAM" id="Phobius"/>
    </source>
</evidence>
<comment type="caution">
    <text evidence="19">The sequence shown here is derived from an EMBL/GenBank/DDBJ whole genome shotgun (WGS) entry which is preliminary data.</text>
</comment>
<evidence type="ECO:0000313" key="19">
    <source>
        <dbReference type="EMBL" id="GBM81193.1"/>
    </source>
</evidence>
<keyword evidence="11" id="KW-0915">Sodium</keyword>
<dbReference type="EMBL" id="BGPR01002930">
    <property type="protein sequence ID" value="GBM81193.1"/>
    <property type="molecule type" value="Genomic_DNA"/>
</dbReference>
<comment type="subcellular location">
    <subcellularLocation>
        <location evidence="1">Cell membrane</location>
        <topology evidence="1">Single-pass type II membrane protein</topology>
    </subcellularLocation>
</comment>
<evidence type="ECO:0000256" key="2">
    <source>
        <dbReference type="ARBA" id="ARBA00005876"/>
    </source>
</evidence>
<evidence type="ECO:0000256" key="9">
    <source>
        <dbReference type="ARBA" id="ARBA00022968"/>
    </source>
</evidence>
<keyword evidence="6" id="KW-0740">Sodium/potassium transport</keyword>
<evidence type="ECO:0000256" key="15">
    <source>
        <dbReference type="ARBA" id="ARBA00023180"/>
    </source>
</evidence>
<dbReference type="InterPro" id="IPR000402">
    <property type="entry name" value="Na/K_ATPase_sub_beta"/>
</dbReference>
<dbReference type="Proteomes" id="UP000499080">
    <property type="component" value="Unassembled WGS sequence"/>
</dbReference>
<dbReference type="PANTHER" id="PTHR11523:SF28">
    <property type="entry name" value="NA_K-ATPASE BETA SUBUNIT ISOFORM 4-RELATED"/>
    <property type="match status" value="1"/>
</dbReference>
<accession>A0A4Y2ITM4</accession>
<keyword evidence="12" id="KW-0406">Ion transport</keyword>
<organism evidence="19 20">
    <name type="scientific">Araneus ventricosus</name>
    <name type="common">Orbweaver spider</name>
    <name type="synonym">Epeira ventricosa</name>
    <dbReference type="NCBI Taxonomy" id="182803"/>
    <lineage>
        <taxon>Eukaryota</taxon>
        <taxon>Metazoa</taxon>
        <taxon>Ecdysozoa</taxon>
        <taxon>Arthropoda</taxon>
        <taxon>Chelicerata</taxon>
        <taxon>Arachnida</taxon>
        <taxon>Araneae</taxon>
        <taxon>Araneomorphae</taxon>
        <taxon>Entelegynae</taxon>
        <taxon>Araneoidea</taxon>
        <taxon>Araneidae</taxon>
        <taxon>Araneus</taxon>
    </lineage>
</organism>
<dbReference type="PROSITE" id="PS00390">
    <property type="entry name" value="ATPASE_NA_K_BETA_1"/>
    <property type="match status" value="1"/>
</dbReference>
<dbReference type="InterPro" id="IPR038702">
    <property type="entry name" value="Na/K_ATPase_sub_beta_sf"/>
</dbReference>
<keyword evidence="9" id="KW-0735">Signal-anchor</keyword>
<dbReference type="GO" id="GO:0006883">
    <property type="term" value="P:intracellular sodium ion homeostasis"/>
    <property type="evidence" value="ECO:0007669"/>
    <property type="project" value="TreeGrafter"/>
</dbReference>
<evidence type="ECO:0000256" key="6">
    <source>
        <dbReference type="ARBA" id="ARBA00022607"/>
    </source>
</evidence>
<evidence type="ECO:0000256" key="10">
    <source>
        <dbReference type="ARBA" id="ARBA00022989"/>
    </source>
</evidence>
<keyword evidence="16" id="KW-0739">Sodium transport</keyword>
<sequence>MSPRPISCSEFLFRRNCFAHSPARHPTGLPAASSTPSFKMEDKGETYYKSNEEQTKWQSFKKMIWNSETKECLGRTGLSWFKITLFYIIFYACLAAFWTCMLVVFYQTLDNDQPKWKLDASRIGSSPGLGFRPSPPEANIDSTLIWFNATRNETVEYWVSNLNETLHPYRMHSTGFNVQTCTKEQTASRERVCNFPLLEGKTEPCSLERQYGFPEGKPCILIKLNRIFDWIPEAYDEVPKELAPHMKETFDKDKIYITCTGENSADKDNIGEVEYRPSQGIPFMFFPFTNQKGYMSPFVFVHFNHINRGVLVNVECRAWAKNINFDRGDRLGSVHFELLVD</sequence>
<keyword evidence="14" id="KW-1015">Disulfide bond</keyword>
<dbReference type="AlphaFoldDB" id="A0A4Y2ITM4"/>
<name>A0A4Y2ITM4_ARAVE</name>
<keyword evidence="8" id="KW-0630">Potassium</keyword>
<evidence type="ECO:0000256" key="17">
    <source>
        <dbReference type="ARBA" id="ARBA00025540"/>
    </source>
</evidence>
<evidence type="ECO:0000313" key="20">
    <source>
        <dbReference type="Proteomes" id="UP000499080"/>
    </source>
</evidence>
<dbReference type="Gene3D" id="2.60.40.1660">
    <property type="entry name" value="Na, k-atpase alpha subunit"/>
    <property type="match status" value="1"/>
</dbReference>
<comment type="similarity">
    <text evidence="2">Belongs to the X(+)/potassium ATPases subunit beta family.</text>
</comment>
<feature type="transmembrane region" description="Helical" evidence="18">
    <location>
        <begin position="85"/>
        <end position="106"/>
    </location>
</feature>
<keyword evidence="4" id="KW-1003">Cell membrane</keyword>
<protein>
    <submittedName>
        <fullName evidence="19">Sodium/potassium-transporting ATPase subunit beta</fullName>
    </submittedName>
</protein>
<dbReference type="GO" id="GO:0001671">
    <property type="term" value="F:ATPase activator activity"/>
    <property type="evidence" value="ECO:0007669"/>
    <property type="project" value="TreeGrafter"/>
</dbReference>
<dbReference type="GO" id="GO:1990573">
    <property type="term" value="P:potassium ion import across plasma membrane"/>
    <property type="evidence" value="ECO:0007669"/>
    <property type="project" value="TreeGrafter"/>
</dbReference>
<keyword evidence="13 18" id="KW-0472">Membrane</keyword>
<evidence type="ECO:0000256" key="16">
    <source>
        <dbReference type="ARBA" id="ARBA00023201"/>
    </source>
</evidence>
<dbReference type="PANTHER" id="PTHR11523">
    <property type="entry name" value="SODIUM/POTASSIUM-DEPENDENT ATPASE BETA SUBUNIT"/>
    <property type="match status" value="1"/>
</dbReference>
<proteinExistence type="inferred from homology"/>
<keyword evidence="20" id="KW-1185">Reference proteome</keyword>
<evidence type="ECO:0000256" key="14">
    <source>
        <dbReference type="ARBA" id="ARBA00023157"/>
    </source>
</evidence>
<dbReference type="OrthoDB" id="5912413at2759"/>
<evidence type="ECO:0000256" key="3">
    <source>
        <dbReference type="ARBA" id="ARBA00022448"/>
    </source>
</evidence>
<keyword evidence="10 18" id="KW-1133">Transmembrane helix</keyword>
<dbReference type="FunFam" id="2.60.40.1660:FF:000004">
    <property type="entry name" value="sodium/potassium-transporting ATPase subunit beta-2"/>
    <property type="match status" value="1"/>
</dbReference>
<reference evidence="19 20" key="1">
    <citation type="journal article" date="2019" name="Sci. Rep.">
        <title>Orb-weaving spider Araneus ventricosus genome elucidates the spidroin gene catalogue.</title>
        <authorList>
            <person name="Kono N."/>
            <person name="Nakamura H."/>
            <person name="Ohtoshi R."/>
            <person name="Moran D.A.P."/>
            <person name="Shinohara A."/>
            <person name="Yoshida Y."/>
            <person name="Fujiwara M."/>
            <person name="Mori M."/>
            <person name="Tomita M."/>
            <person name="Arakawa K."/>
        </authorList>
    </citation>
    <scope>NUCLEOTIDE SEQUENCE [LARGE SCALE GENOMIC DNA]</scope>
</reference>
<comment type="function">
    <text evidence="17">This is the non-catalytic component of the active enzyme, which catalyzes the hydrolysis of ATP coupled with the exchange of Na(+) and K(+) ions across the plasma membrane. The beta subunit regulates, through assembly of alpha/beta heterodimers, the number of sodium pumps transported to the plasma membrane.</text>
</comment>
<dbReference type="Pfam" id="PF00287">
    <property type="entry name" value="Na_K-ATPase"/>
    <property type="match status" value="1"/>
</dbReference>
<dbReference type="GO" id="GO:0030007">
    <property type="term" value="P:intracellular potassium ion homeostasis"/>
    <property type="evidence" value="ECO:0007669"/>
    <property type="project" value="TreeGrafter"/>
</dbReference>
<evidence type="ECO:0000256" key="8">
    <source>
        <dbReference type="ARBA" id="ARBA00022958"/>
    </source>
</evidence>
<evidence type="ECO:0000256" key="5">
    <source>
        <dbReference type="ARBA" id="ARBA00022538"/>
    </source>
</evidence>
<dbReference type="GO" id="GO:0036376">
    <property type="term" value="P:sodium ion export across plasma membrane"/>
    <property type="evidence" value="ECO:0007669"/>
    <property type="project" value="TreeGrafter"/>
</dbReference>
<gene>
    <name evidence="19" type="primary">AT1B1_1</name>
    <name evidence="19" type="ORF">AVEN_197334_1</name>
</gene>